<comment type="caution">
    <text evidence="9">The sequence shown here is derived from an EMBL/GenBank/DDBJ whole genome shotgun (WGS) entry which is preliminary data.</text>
</comment>
<feature type="transmembrane region" description="Helical" evidence="7">
    <location>
        <begin position="45"/>
        <end position="65"/>
    </location>
</feature>
<accession>A0A9X1X9B0</accession>
<evidence type="ECO:0000256" key="4">
    <source>
        <dbReference type="ARBA" id="ARBA00022692"/>
    </source>
</evidence>
<keyword evidence="6 7" id="KW-0472">Membrane</keyword>
<sequence length="406" mass="44511">MWKFHPLARGIIFGTFLARAGFFMSLPFLGIYLHEAKGIDPATTGAILGVSFFVSTFAGFIGGTLSDRVGRFPLLFFSMVLWGTVFIGFALAESVWFFFVLNALNGLCRAVFEPIARAFLTDVTSKEERVAVFNARYFAINAGGAIGPLIGLGLGASKSSLPFFISALIYFVYGLIILKWTFHYKKISKDRTSLPDVSFRHSLKAVAKDKVFTCFLLGNIFVTGGYSHLDTTLAQYFGHQHLKVYSLLFVANTVYILLFQYPIVRMMKRFAALTSLKAGCLLFGLGLFGFGVSHTLPLLMLSMFLFTAGEILCFIIGDVLISDIAPDHLRGAYFGASGLQFLGQGASAWAGGVLLNVLGSSHGIMIFGILAGLTVAAFPFFEYGEKLSRRNKKLNSNTWSLETMKS</sequence>
<dbReference type="EMBL" id="JAIWJX010000002">
    <property type="protein sequence ID" value="MCK6255530.1"/>
    <property type="molecule type" value="Genomic_DNA"/>
</dbReference>
<dbReference type="InterPro" id="IPR020846">
    <property type="entry name" value="MFS_dom"/>
</dbReference>
<keyword evidence="10" id="KW-1185">Reference proteome</keyword>
<feature type="transmembrane region" description="Helical" evidence="7">
    <location>
        <begin position="137"/>
        <end position="157"/>
    </location>
</feature>
<evidence type="ECO:0000256" key="2">
    <source>
        <dbReference type="ARBA" id="ARBA00022448"/>
    </source>
</evidence>
<reference evidence="9" key="1">
    <citation type="submission" date="2021-09" db="EMBL/GenBank/DDBJ databases">
        <title>Genome analysis of Fictibacillus sp. KIGAM418 isolated from marine sediment.</title>
        <authorList>
            <person name="Seo M.-J."/>
            <person name="Cho E.-S."/>
            <person name="Hwang C.Y."/>
        </authorList>
    </citation>
    <scope>NUCLEOTIDE SEQUENCE</scope>
    <source>
        <strain evidence="9">KIGAM418</strain>
    </source>
</reference>
<dbReference type="PANTHER" id="PTHR43414:SF1">
    <property type="entry name" value="PEPTIDE PERMEASE"/>
    <property type="match status" value="1"/>
</dbReference>
<organism evidence="9 10">
    <name type="scientific">Fictibacillus marinisediminis</name>
    <dbReference type="NCBI Taxonomy" id="2878389"/>
    <lineage>
        <taxon>Bacteria</taxon>
        <taxon>Bacillati</taxon>
        <taxon>Bacillota</taxon>
        <taxon>Bacilli</taxon>
        <taxon>Bacillales</taxon>
        <taxon>Fictibacillaceae</taxon>
        <taxon>Fictibacillus</taxon>
    </lineage>
</organism>
<feature type="transmembrane region" description="Helical" evidence="7">
    <location>
        <begin position="270"/>
        <end position="292"/>
    </location>
</feature>
<keyword evidence="3" id="KW-1003">Cell membrane</keyword>
<evidence type="ECO:0000256" key="5">
    <source>
        <dbReference type="ARBA" id="ARBA00022989"/>
    </source>
</evidence>
<dbReference type="InterPro" id="IPR011701">
    <property type="entry name" value="MFS"/>
</dbReference>
<gene>
    <name evidence="9" type="ORF">LCY76_02690</name>
</gene>
<dbReference type="SUPFAM" id="SSF103473">
    <property type="entry name" value="MFS general substrate transporter"/>
    <property type="match status" value="1"/>
</dbReference>
<evidence type="ECO:0000313" key="10">
    <source>
        <dbReference type="Proteomes" id="UP001139011"/>
    </source>
</evidence>
<feature type="transmembrane region" description="Helical" evidence="7">
    <location>
        <begin position="364"/>
        <end position="383"/>
    </location>
</feature>
<dbReference type="GO" id="GO:0022857">
    <property type="term" value="F:transmembrane transporter activity"/>
    <property type="evidence" value="ECO:0007669"/>
    <property type="project" value="InterPro"/>
</dbReference>
<dbReference type="RefSeq" id="WP_248251348.1">
    <property type="nucleotide sequence ID" value="NZ_JAIWJX010000002.1"/>
</dbReference>
<dbReference type="PROSITE" id="PS50850">
    <property type="entry name" value="MFS"/>
    <property type="match status" value="1"/>
</dbReference>
<dbReference type="CDD" id="cd17329">
    <property type="entry name" value="MFS_MdtH_MDR_like"/>
    <property type="match status" value="1"/>
</dbReference>
<dbReference type="PANTHER" id="PTHR43414">
    <property type="entry name" value="MULTIDRUG RESISTANCE PROTEIN MDTG"/>
    <property type="match status" value="1"/>
</dbReference>
<proteinExistence type="predicted"/>
<dbReference type="Pfam" id="PF07690">
    <property type="entry name" value="MFS_1"/>
    <property type="match status" value="1"/>
</dbReference>
<evidence type="ECO:0000256" key="7">
    <source>
        <dbReference type="SAM" id="Phobius"/>
    </source>
</evidence>
<feature type="transmembrane region" description="Helical" evidence="7">
    <location>
        <begin position="12"/>
        <end position="33"/>
    </location>
</feature>
<dbReference type="InterPro" id="IPR036259">
    <property type="entry name" value="MFS_trans_sf"/>
</dbReference>
<name>A0A9X1X9B0_9BACL</name>
<feature type="transmembrane region" description="Helical" evidence="7">
    <location>
        <begin position="333"/>
        <end position="358"/>
    </location>
</feature>
<evidence type="ECO:0000256" key="6">
    <source>
        <dbReference type="ARBA" id="ARBA00023136"/>
    </source>
</evidence>
<feature type="transmembrane region" description="Helical" evidence="7">
    <location>
        <begin position="211"/>
        <end position="229"/>
    </location>
</feature>
<keyword evidence="2" id="KW-0813">Transport</keyword>
<evidence type="ECO:0000313" key="9">
    <source>
        <dbReference type="EMBL" id="MCK6255530.1"/>
    </source>
</evidence>
<evidence type="ECO:0000256" key="3">
    <source>
        <dbReference type="ARBA" id="ARBA00022475"/>
    </source>
</evidence>
<feature type="transmembrane region" description="Helical" evidence="7">
    <location>
        <begin position="244"/>
        <end position="263"/>
    </location>
</feature>
<feature type="transmembrane region" description="Helical" evidence="7">
    <location>
        <begin position="72"/>
        <end position="90"/>
    </location>
</feature>
<dbReference type="AlphaFoldDB" id="A0A9X1X9B0"/>
<feature type="transmembrane region" description="Helical" evidence="7">
    <location>
        <begin position="298"/>
        <end position="321"/>
    </location>
</feature>
<keyword evidence="5 7" id="KW-1133">Transmembrane helix</keyword>
<protein>
    <submittedName>
        <fullName evidence="9">MFS transporter</fullName>
    </submittedName>
</protein>
<evidence type="ECO:0000259" key="8">
    <source>
        <dbReference type="PROSITE" id="PS50850"/>
    </source>
</evidence>
<dbReference type="Gene3D" id="1.20.1250.20">
    <property type="entry name" value="MFS general substrate transporter like domains"/>
    <property type="match status" value="1"/>
</dbReference>
<comment type="subcellular location">
    <subcellularLocation>
        <location evidence="1">Cell membrane</location>
        <topology evidence="1">Multi-pass membrane protein</topology>
    </subcellularLocation>
</comment>
<feature type="transmembrane region" description="Helical" evidence="7">
    <location>
        <begin position="163"/>
        <end position="182"/>
    </location>
</feature>
<feature type="domain" description="Major facilitator superfamily (MFS) profile" evidence="8">
    <location>
        <begin position="7"/>
        <end position="386"/>
    </location>
</feature>
<dbReference type="GO" id="GO:0005886">
    <property type="term" value="C:plasma membrane"/>
    <property type="evidence" value="ECO:0007669"/>
    <property type="project" value="UniProtKB-SubCell"/>
</dbReference>
<keyword evidence="4 7" id="KW-0812">Transmembrane</keyword>
<dbReference type="Proteomes" id="UP001139011">
    <property type="component" value="Unassembled WGS sequence"/>
</dbReference>
<evidence type="ECO:0000256" key="1">
    <source>
        <dbReference type="ARBA" id="ARBA00004651"/>
    </source>
</evidence>